<name>A0A0F9W5K2_9ZZZZ</name>
<dbReference type="PROSITE" id="PS50943">
    <property type="entry name" value="HTH_CROC1"/>
    <property type="match status" value="1"/>
</dbReference>
<accession>A0A0F9W5K2</accession>
<evidence type="ECO:0000256" key="1">
    <source>
        <dbReference type="SAM" id="MobiDB-lite"/>
    </source>
</evidence>
<dbReference type="Pfam" id="PF01381">
    <property type="entry name" value="HTH_3"/>
    <property type="match status" value="1"/>
</dbReference>
<gene>
    <name evidence="3" type="ORF">LCGC14_0005810</name>
</gene>
<dbReference type="EMBL" id="LAZR01000001">
    <property type="protein sequence ID" value="KKO12566.1"/>
    <property type="molecule type" value="Genomic_DNA"/>
</dbReference>
<dbReference type="AlphaFoldDB" id="A0A0F9W5K2"/>
<protein>
    <recommendedName>
        <fullName evidence="2">HTH cro/C1-type domain-containing protein</fullName>
    </recommendedName>
</protein>
<feature type="compositionally biased region" description="Polar residues" evidence="1">
    <location>
        <begin position="93"/>
        <end position="104"/>
    </location>
</feature>
<dbReference type="CDD" id="cd00093">
    <property type="entry name" value="HTH_XRE"/>
    <property type="match status" value="1"/>
</dbReference>
<feature type="region of interest" description="Disordered" evidence="1">
    <location>
        <begin position="85"/>
        <end position="104"/>
    </location>
</feature>
<reference evidence="3" key="1">
    <citation type="journal article" date="2015" name="Nature">
        <title>Complex archaea that bridge the gap between prokaryotes and eukaryotes.</title>
        <authorList>
            <person name="Spang A."/>
            <person name="Saw J.H."/>
            <person name="Jorgensen S.L."/>
            <person name="Zaremba-Niedzwiedzka K."/>
            <person name="Martijn J."/>
            <person name="Lind A.E."/>
            <person name="van Eijk R."/>
            <person name="Schleper C."/>
            <person name="Guy L."/>
            <person name="Ettema T.J."/>
        </authorList>
    </citation>
    <scope>NUCLEOTIDE SEQUENCE</scope>
</reference>
<dbReference type="SUPFAM" id="SSF47413">
    <property type="entry name" value="lambda repressor-like DNA-binding domains"/>
    <property type="match status" value="1"/>
</dbReference>
<proteinExistence type="predicted"/>
<comment type="caution">
    <text evidence="3">The sequence shown here is derived from an EMBL/GenBank/DDBJ whole genome shotgun (WGS) entry which is preliminary data.</text>
</comment>
<evidence type="ECO:0000313" key="3">
    <source>
        <dbReference type="EMBL" id="KKO12566.1"/>
    </source>
</evidence>
<sequence>MVHLRARLAVFIREARGDVPQRVFARKMGVAQSTIMRIENEDQNVTLDTLEQLCKAFHVDVGELFPVTRGMRVYPPSARVSAMPASTMIHDSAAQNGKSGKSGK</sequence>
<dbReference type="InterPro" id="IPR001387">
    <property type="entry name" value="Cro/C1-type_HTH"/>
</dbReference>
<evidence type="ECO:0000259" key="2">
    <source>
        <dbReference type="PROSITE" id="PS50943"/>
    </source>
</evidence>
<dbReference type="Gene3D" id="1.10.260.40">
    <property type="entry name" value="lambda repressor-like DNA-binding domains"/>
    <property type="match status" value="1"/>
</dbReference>
<dbReference type="InterPro" id="IPR010982">
    <property type="entry name" value="Lambda_DNA-bd_dom_sf"/>
</dbReference>
<feature type="domain" description="HTH cro/C1-type" evidence="2">
    <location>
        <begin position="21"/>
        <end position="64"/>
    </location>
</feature>
<dbReference type="GO" id="GO:0003677">
    <property type="term" value="F:DNA binding"/>
    <property type="evidence" value="ECO:0007669"/>
    <property type="project" value="InterPro"/>
</dbReference>
<organism evidence="3">
    <name type="scientific">marine sediment metagenome</name>
    <dbReference type="NCBI Taxonomy" id="412755"/>
    <lineage>
        <taxon>unclassified sequences</taxon>
        <taxon>metagenomes</taxon>
        <taxon>ecological metagenomes</taxon>
    </lineage>
</organism>
<dbReference type="SMART" id="SM00530">
    <property type="entry name" value="HTH_XRE"/>
    <property type="match status" value="1"/>
</dbReference>